<dbReference type="RefSeq" id="WP_058733523.1">
    <property type="nucleotide sequence ID" value="NZ_LDTD01000066.1"/>
</dbReference>
<dbReference type="Proteomes" id="UP000072867">
    <property type="component" value="Unassembled WGS sequence"/>
</dbReference>
<dbReference type="AlphaFoldDB" id="A0A147HXA2"/>
<dbReference type="STRING" id="33051.SB4_03380"/>
<accession>A0A147HXA2</accession>
<evidence type="ECO:0000313" key="1">
    <source>
        <dbReference type="EMBL" id="KTT69510.1"/>
    </source>
</evidence>
<comment type="caution">
    <text evidence="1">The sequence shown here is derived from an EMBL/GenBank/DDBJ whole genome shotgun (WGS) entry which is preliminary data.</text>
</comment>
<reference evidence="1 2" key="1">
    <citation type="journal article" date="2016" name="Front. Microbiol.">
        <title>Genomic Resource of Rice Seed Associated Bacteria.</title>
        <authorList>
            <person name="Midha S."/>
            <person name="Bansal K."/>
            <person name="Sharma S."/>
            <person name="Kumar N."/>
            <person name="Patil P.P."/>
            <person name="Chaudhry V."/>
            <person name="Patil P.B."/>
        </authorList>
    </citation>
    <scope>NUCLEOTIDE SEQUENCE [LARGE SCALE GENOMIC DNA]</scope>
    <source>
        <strain evidence="1 2">NS319</strain>
    </source>
</reference>
<sequence>MKVARYGVALGVLLAGCATMPKEKPLLTNRALARAAAKCHVKSLGVHYSRTGKLPYGDYLIPASEIDADGPDARPSTACMFAALKGYRRDYLGQVEHEPAACPAR</sequence>
<evidence type="ECO:0008006" key="3">
    <source>
        <dbReference type="Google" id="ProtNLM"/>
    </source>
</evidence>
<evidence type="ECO:0000313" key="2">
    <source>
        <dbReference type="Proteomes" id="UP000072867"/>
    </source>
</evidence>
<proteinExistence type="predicted"/>
<dbReference type="PROSITE" id="PS51257">
    <property type="entry name" value="PROKAR_LIPOPROTEIN"/>
    <property type="match status" value="1"/>
</dbReference>
<gene>
    <name evidence="1" type="ORF">NS319_10195</name>
</gene>
<protein>
    <recommendedName>
        <fullName evidence="3">Lipoprotein</fullName>
    </recommendedName>
</protein>
<name>A0A147HXA2_9SPHN</name>
<organism evidence="1 2">
    <name type="scientific">Sphingomonas sanguinis</name>
    <dbReference type="NCBI Taxonomy" id="33051"/>
    <lineage>
        <taxon>Bacteria</taxon>
        <taxon>Pseudomonadati</taxon>
        <taxon>Pseudomonadota</taxon>
        <taxon>Alphaproteobacteria</taxon>
        <taxon>Sphingomonadales</taxon>
        <taxon>Sphingomonadaceae</taxon>
        <taxon>Sphingomonas</taxon>
    </lineage>
</organism>
<dbReference type="PATRIC" id="fig|33051.3.peg.3212"/>
<dbReference type="EMBL" id="LDTD01000066">
    <property type="protein sequence ID" value="KTT69510.1"/>
    <property type="molecule type" value="Genomic_DNA"/>
</dbReference>